<accession>A0AAW5KCI7</accession>
<dbReference type="Gene3D" id="1.10.260.30">
    <property type="entry name" value="Signal recognition particle, SRP54 subunit, M-domain"/>
    <property type="match status" value="1"/>
</dbReference>
<reference evidence="13" key="1">
    <citation type="submission" date="2022-06" db="EMBL/GenBank/DDBJ databases">
        <title>Isolation of gut microbiota from human fecal samples.</title>
        <authorList>
            <person name="Pamer E.G."/>
            <person name="Barat B."/>
            <person name="Waligurski E."/>
            <person name="Medina S."/>
            <person name="Paddock L."/>
            <person name="Mostad J."/>
        </authorList>
    </citation>
    <scope>NUCLEOTIDE SEQUENCE</scope>
    <source>
        <strain evidence="13">DFI.7.96</strain>
    </source>
</reference>
<dbReference type="InterPro" id="IPR042101">
    <property type="entry name" value="SRP54_N_sf"/>
</dbReference>
<protein>
    <recommendedName>
        <fullName evidence="9">Signal recognition particle protein</fullName>
        <ecNumber evidence="9">3.6.5.4</ecNumber>
    </recommendedName>
    <alternativeName>
        <fullName evidence="9">Fifty-four homolog</fullName>
    </alternativeName>
</protein>
<dbReference type="SMART" id="SM00382">
    <property type="entry name" value="AAA"/>
    <property type="match status" value="1"/>
</dbReference>
<proteinExistence type="inferred from homology"/>
<dbReference type="EMBL" id="JANGAB010000004">
    <property type="protein sequence ID" value="MCQ4949740.1"/>
    <property type="molecule type" value="Genomic_DNA"/>
</dbReference>
<feature type="domain" description="Signal recognition particle SRP54 helical bundle" evidence="12">
    <location>
        <begin position="2"/>
        <end position="87"/>
    </location>
</feature>
<dbReference type="GO" id="GO:0003924">
    <property type="term" value="F:GTPase activity"/>
    <property type="evidence" value="ECO:0007669"/>
    <property type="project" value="UniProtKB-UniRule"/>
</dbReference>
<evidence type="ECO:0000259" key="10">
    <source>
        <dbReference type="SMART" id="SM00382"/>
    </source>
</evidence>
<comment type="catalytic activity">
    <reaction evidence="8 9">
        <text>GTP + H2O = GDP + phosphate + H(+)</text>
        <dbReference type="Rhea" id="RHEA:19669"/>
        <dbReference type="ChEBI" id="CHEBI:15377"/>
        <dbReference type="ChEBI" id="CHEBI:15378"/>
        <dbReference type="ChEBI" id="CHEBI:37565"/>
        <dbReference type="ChEBI" id="CHEBI:43474"/>
        <dbReference type="ChEBI" id="CHEBI:58189"/>
        <dbReference type="EC" id="3.6.5.4"/>
    </reaction>
</comment>
<dbReference type="Gene3D" id="1.20.120.140">
    <property type="entry name" value="Signal recognition particle SRP54, nucleotide-binding domain"/>
    <property type="match status" value="1"/>
</dbReference>
<dbReference type="InterPro" id="IPR000897">
    <property type="entry name" value="SRP54_GTPase_dom"/>
</dbReference>
<dbReference type="PANTHER" id="PTHR11564">
    <property type="entry name" value="SIGNAL RECOGNITION PARTICLE 54K PROTEIN SRP54"/>
    <property type="match status" value="1"/>
</dbReference>
<dbReference type="NCBIfam" id="TIGR00959">
    <property type="entry name" value="ffh"/>
    <property type="match status" value="1"/>
</dbReference>
<dbReference type="Gene3D" id="3.40.50.300">
    <property type="entry name" value="P-loop containing nucleotide triphosphate hydrolases"/>
    <property type="match status" value="1"/>
</dbReference>
<evidence type="ECO:0000256" key="3">
    <source>
        <dbReference type="ARBA" id="ARBA00022801"/>
    </source>
</evidence>
<dbReference type="AlphaFoldDB" id="A0AAW5KCI7"/>
<dbReference type="InterPro" id="IPR027417">
    <property type="entry name" value="P-loop_NTPase"/>
</dbReference>
<comment type="caution">
    <text evidence="13">The sequence shown here is derived from an EMBL/GenBank/DDBJ whole genome shotgun (WGS) entry which is preliminary data.</text>
</comment>
<dbReference type="FunFam" id="3.40.50.300:FF:000022">
    <property type="entry name" value="Signal recognition particle 54 kDa subunit"/>
    <property type="match status" value="1"/>
</dbReference>
<evidence type="ECO:0000256" key="8">
    <source>
        <dbReference type="ARBA" id="ARBA00048027"/>
    </source>
</evidence>
<keyword evidence="7 9" id="KW-0687">Ribonucleoprotein</keyword>
<comment type="domain">
    <text evidence="9">Composed of three domains: the N-terminal N domain, which is responsible for interactions with the ribosome, the central G domain, which binds GTP, and the C-terminal M domain, which binds the RNA and the signal sequence of the RNC.</text>
</comment>
<sequence>MAFEGLSEKLSAAFKKLKQKGKLGEKDVKTAMREVRLALLEADVNYKVAKQFVDAVTERAVGAAVFESLTPAQQVIKIVHEELISLMGGEVSRLHIPSKPPCVIMMCGLQGSGKTTHSGKLGKLLKSQGHRPLLVACDVYRPAAIKQLQVVGEQAGVPVFEMGQGDPVEIAKKALAHAKDYGNDIVILDTAGRLHIDEALMAELAAIKAAVGPDEILLVIDSMTGQDAVSVAESFNQLLEITGVVLTKLDGDTRGGAALSVKAVTGKPIKFSGTGEKLDDLEPFYPDRMASRILGMGDVLTFIEKAQTQFDEKQQKAMEEKFRKNKFDLEDMLVQLDQMRNMGSLQQIVSMLPGGIGNKLSGADLDDRQMDQVRAIICSMTPAERAKPKLINPSRKRRIAAGSGTRVEDVNRLLKQFETMSKLMKQFSRPGKRRRMMPFM</sequence>
<comment type="subunit">
    <text evidence="9">Part of the signal recognition particle protein translocation system, which is composed of SRP and FtsY.</text>
</comment>
<dbReference type="SUPFAM" id="SSF47446">
    <property type="entry name" value="Signal peptide-binding domain"/>
    <property type="match status" value="1"/>
</dbReference>
<dbReference type="RefSeq" id="WP_185916595.1">
    <property type="nucleotide sequence ID" value="NZ_JACMSD010000009.1"/>
</dbReference>
<keyword evidence="5 9" id="KW-0342">GTP-binding</keyword>
<keyword evidence="2 9" id="KW-0547">Nucleotide-binding</keyword>
<dbReference type="InterPro" id="IPR004125">
    <property type="entry name" value="Signal_recog_particle_SRP54_M"/>
</dbReference>
<dbReference type="SMART" id="SM00963">
    <property type="entry name" value="SRP54_N"/>
    <property type="match status" value="1"/>
</dbReference>
<feature type="domain" description="SRP54-type proteins GTP-binding" evidence="11">
    <location>
        <begin position="101"/>
        <end position="295"/>
    </location>
</feature>
<dbReference type="GO" id="GO:0006614">
    <property type="term" value="P:SRP-dependent cotranslational protein targeting to membrane"/>
    <property type="evidence" value="ECO:0007669"/>
    <property type="project" value="InterPro"/>
</dbReference>
<dbReference type="GO" id="GO:0048500">
    <property type="term" value="C:signal recognition particle"/>
    <property type="evidence" value="ECO:0007669"/>
    <property type="project" value="UniProtKB-UniRule"/>
</dbReference>
<evidence type="ECO:0000259" key="12">
    <source>
        <dbReference type="SMART" id="SM00963"/>
    </source>
</evidence>
<dbReference type="GO" id="GO:0005525">
    <property type="term" value="F:GTP binding"/>
    <property type="evidence" value="ECO:0007669"/>
    <property type="project" value="UniProtKB-UniRule"/>
</dbReference>
<dbReference type="Pfam" id="PF02978">
    <property type="entry name" value="SRP_SPB"/>
    <property type="match status" value="1"/>
</dbReference>
<evidence type="ECO:0000313" key="14">
    <source>
        <dbReference type="Proteomes" id="UP001205063"/>
    </source>
</evidence>
<name>A0AAW5KCI7_9FIRM</name>
<dbReference type="Pfam" id="PF00448">
    <property type="entry name" value="SRP54"/>
    <property type="match status" value="1"/>
</dbReference>
<comment type="subcellular location">
    <subcellularLocation>
        <location evidence="9">Cytoplasm</location>
    </subcellularLocation>
    <text evidence="9">The SRP-RNC complex is targeted to the cytoplasmic membrane.</text>
</comment>
<dbReference type="GO" id="GO:0008312">
    <property type="term" value="F:7S RNA binding"/>
    <property type="evidence" value="ECO:0007669"/>
    <property type="project" value="InterPro"/>
</dbReference>
<dbReference type="Pfam" id="PF02881">
    <property type="entry name" value="SRP54_N"/>
    <property type="match status" value="1"/>
</dbReference>
<dbReference type="PANTHER" id="PTHR11564:SF5">
    <property type="entry name" value="SIGNAL RECOGNITION PARTICLE SUBUNIT SRP54"/>
    <property type="match status" value="1"/>
</dbReference>
<feature type="binding site" evidence="9">
    <location>
        <begin position="108"/>
        <end position="115"/>
    </location>
    <ligand>
        <name>GTP</name>
        <dbReference type="ChEBI" id="CHEBI:37565"/>
    </ligand>
</feature>
<organism evidence="13 14">
    <name type="scientific">Bittarella massiliensis</name>
    <name type="common">ex Durand et al. 2017</name>
    <dbReference type="NCBI Taxonomy" id="1720313"/>
    <lineage>
        <taxon>Bacteria</taxon>
        <taxon>Bacillati</taxon>
        <taxon>Bacillota</taxon>
        <taxon>Clostridia</taxon>
        <taxon>Eubacteriales</taxon>
        <taxon>Oscillospiraceae</taxon>
        <taxon>Bittarella (ex Durand et al. 2017)</taxon>
    </lineage>
</organism>
<dbReference type="SMART" id="SM00962">
    <property type="entry name" value="SRP54"/>
    <property type="match status" value="1"/>
</dbReference>
<evidence type="ECO:0000256" key="2">
    <source>
        <dbReference type="ARBA" id="ARBA00022741"/>
    </source>
</evidence>
<feature type="domain" description="AAA+ ATPase" evidence="10">
    <location>
        <begin position="100"/>
        <end position="405"/>
    </location>
</feature>
<evidence type="ECO:0000256" key="6">
    <source>
        <dbReference type="ARBA" id="ARBA00023135"/>
    </source>
</evidence>
<comment type="function">
    <text evidence="9">Involved in targeting and insertion of nascent membrane proteins into the cytoplasmic membrane. Binds to the hydrophobic signal sequence of the ribosome-nascent chain (RNC) as it emerges from the ribosomes. The SRP-RNC complex is then targeted to the cytoplasmic membrane where it interacts with the SRP receptor FtsY.</text>
</comment>
<evidence type="ECO:0000256" key="7">
    <source>
        <dbReference type="ARBA" id="ARBA00023274"/>
    </source>
</evidence>
<evidence type="ECO:0000256" key="9">
    <source>
        <dbReference type="HAMAP-Rule" id="MF_00306"/>
    </source>
</evidence>
<dbReference type="HAMAP" id="MF_00306">
    <property type="entry name" value="SRP54"/>
    <property type="match status" value="1"/>
</dbReference>
<keyword evidence="9" id="KW-0963">Cytoplasm</keyword>
<dbReference type="Proteomes" id="UP001205063">
    <property type="component" value="Unassembled WGS sequence"/>
</dbReference>
<keyword evidence="3 9" id="KW-0378">Hydrolase</keyword>
<comment type="similarity">
    <text evidence="1 9">Belongs to the GTP-binding SRP family. SRP54 subfamily.</text>
</comment>
<gene>
    <name evidence="9 13" type="primary">ffh</name>
    <name evidence="13" type="ORF">NE646_08685</name>
</gene>
<dbReference type="InterPro" id="IPR013822">
    <property type="entry name" value="Signal_recog_particl_SRP54_hlx"/>
</dbReference>
<dbReference type="SUPFAM" id="SSF52540">
    <property type="entry name" value="P-loop containing nucleoside triphosphate hydrolases"/>
    <property type="match status" value="1"/>
</dbReference>
<keyword evidence="4 9" id="KW-0694">RNA-binding</keyword>
<feature type="binding site" evidence="9">
    <location>
        <begin position="247"/>
        <end position="250"/>
    </location>
    <ligand>
        <name>GTP</name>
        <dbReference type="ChEBI" id="CHEBI:37565"/>
    </ligand>
</feature>
<evidence type="ECO:0000313" key="13">
    <source>
        <dbReference type="EMBL" id="MCQ4949740.1"/>
    </source>
</evidence>
<dbReference type="EC" id="3.6.5.4" evidence="9"/>
<dbReference type="CDD" id="cd18539">
    <property type="entry name" value="SRP_G"/>
    <property type="match status" value="1"/>
</dbReference>
<dbReference type="InterPro" id="IPR022941">
    <property type="entry name" value="SRP54"/>
</dbReference>
<evidence type="ECO:0000259" key="11">
    <source>
        <dbReference type="SMART" id="SM00962"/>
    </source>
</evidence>
<evidence type="ECO:0000256" key="5">
    <source>
        <dbReference type="ARBA" id="ARBA00023134"/>
    </source>
</evidence>
<feature type="binding site" evidence="9">
    <location>
        <begin position="189"/>
        <end position="193"/>
    </location>
    <ligand>
        <name>GTP</name>
        <dbReference type="ChEBI" id="CHEBI:37565"/>
    </ligand>
</feature>
<evidence type="ECO:0000256" key="4">
    <source>
        <dbReference type="ARBA" id="ARBA00022884"/>
    </source>
</evidence>
<evidence type="ECO:0000256" key="1">
    <source>
        <dbReference type="ARBA" id="ARBA00005450"/>
    </source>
</evidence>
<dbReference type="InterPro" id="IPR004780">
    <property type="entry name" value="SRP"/>
</dbReference>
<keyword evidence="6 9" id="KW-0733">Signal recognition particle</keyword>
<dbReference type="InterPro" id="IPR003593">
    <property type="entry name" value="AAA+_ATPase"/>
</dbReference>
<dbReference type="InterPro" id="IPR036891">
    <property type="entry name" value="Signal_recog_part_SRP54_M_sf"/>
</dbReference>